<feature type="transmembrane region" description="Helical" evidence="13">
    <location>
        <begin position="70"/>
        <end position="91"/>
    </location>
</feature>
<evidence type="ECO:0000313" key="15">
    <source>
        <dbReference type="EMBL" id="KAK7574399.1"/>
    </source>
</evidence>
<comment type="caution">
    <text evidence="15">The sequence shown here is derived from an EMBL/GenBank/DDBJ whole genome shotgun (WGS) entry which is preliminary data.</text>
</comment>
<feature type="transmembrane region" description="Helical" evidence="13">
    <location>
        <begin position="429"/>
        <end position="455"/>
    </location>
</feature>
<dbReference type="PANTHER" id="PTHR24243:SF233">
    <property type="entry name" value="THYROTROPIN-RELEASING HORMONE RECEPTOR"/>
    <property type="match status" value="1"/>
</dbReference>
<dbReference type="AlphaFoldDB" id="A0AAN9T759"/>
<dbReference type="PROSITE" id="PS50262">
    <property type="entry name" value="G_PROTEIN_RECEP_F1_2"/>
    <property type="match status" value="2"/>
</dbReference>
<dbReference type="InterPro" id="IPR002120">
    <property type="entry name" value="TRH_rcpt_1"/>
</dbReference>
<feature type="transmembrane region" description="Helical" evidence="13">
    <location>
        <begin position="168"/>
        <end position="189"/>
    </location>
</feature>
<dbReference type="PANTHER" id="PTHR24243">
    <property type="entry name" value="G-PROTEIN COUPLED RECEPTOR"/>
    <property type="match status" value="1"/>
</dbReference>
<dbReference type="PROSITE" id="PS00237">
    <property type="entry name" value="G_PROTEIN_RECEP_F1_1"/>
    <property type="match status" value="1"/>
</dbReference>
<evidence type="ECO:0000256" key="6">
    <source>
        <dbReference type="ARBA" id="ARBA00022989"/>
    </source>
</evidence>
<evidence type="ECO:0000313" key="16">
    <source>
        <dbReference type="Proteomes" id="UP001367676"/>
    </source>
</evidence>
<keyword evidence="6 13" id="KW-1133">Transmembrane helix</keyword>
<comment type="subcellular location">
    <subcellularLocation>
        <location evidence="2">Membrane</location>
        <topology evidence="2">Multi-pass membrane protein</topology>
    </subcellularLocation>
</comment>
<dbReference type="Gene3D" id="1.20.1070.10">
    <property type="entry name" value="Rhodopsin 7-helix transmembrane proteins"/>
    <property type="match status" value="2"/>
</dbReference>
<evidence type="ECO:0000256" key="7">
    <source>
        <dbReference type="ARBA" id="ARBA00023040"/>
    </source>
</evidence>
<keyword evidence="9 12" id="KW-0675">Receptor</keyword>
<dbReference type="Pfam" id="PF00001">
    <property type="entry name" value="7tm_1"/>
    <property type="match status" value="2"/>
</dbReference>
<dbReference type="GO" id="GO:0005886">
    <property type="term" value="C:plasma membrane"/>
    <property type="evidence" value="ECO:0007669"/>
    <property type="project" value="TreeGrafter"/>
</dbReference>
<keyword evidence="8 13" id="KW-0472">Membrane</keyword>
<feature type="domain" description="G-protein coupled receptors family 1 profile" evidence="14">
    <location>
        <begin position="1"/>
        <end position="231"/>
    </location>
</feature>
<dbReference type="EMBL" id="JBBCAQ010000037">
    <property type="protein sequence ID" value="KAK7574399.1"/>
    <property type="molecule type" value="Genomic_DNA"/>
</dbReference>
<evidence type="ECO:0000256" key="10">
    <source>
        <dbReference type="ARBA" id="ARBA00023224"/>
    </source>
</evidence>
<evidence type="ECO:0000256" key="9">
    <source>
        <dbReference type="ARBA" id="ARBA00023170"/>
    </source>
</evidence>
<keyword evidence="5 12" id="KW-0812">Transmembrane</keyword>
<comment type="function">
    <text evidence="1">Receptor for thyrotropin-releasing hormone (TRH). Upon ligand binding, this G-protein-coupled receptor triggers activation of the phosphatidylinositol (IP3)-calcium-protein kinase C (PKC) pathway.</text>
</comment>
<feature type="domain" description="G-protein coupled receptors family 1 profile" evidence="14">
    <location>
        <begin position="368"/>
        <end position="494"/>
    </location>
</feature>
<keyword evidence="7 12" id="KW-0297">G-protein coupled receptor</keyword>
<dbReference type="SUPFAM" id="SSF81321">
    <property type="entry name" value="Family A G protein-coupled receptor-like"/>
    <property type="match status" value="2"/>
</dbReference>
<evidence type="ECO:0000256" key="13">
    <source>
        <dbReference type="SAM" id="Phobius"/>
    </source>
</evidence>
<evidence type="ECO:0000256" key="3">
    <source>
        <dbReference type="ARBA" id="ARBA00010663"/>
    </source>
</evidence>
<accession>A0AAN9T759</accession>
<evidence type="ECO:0000256" key="8">
    <source>
        <dbReference type="ARBA" id="ARBA00023136"/>
    </source>
</evidence>
<gene>
    <name evidence="15" type="ORF">V9T40_011590</name>
</gene>
<dbReference type="InterPro" id="IPR017452">
    <property type="entry name" value="GPCR_Rhodpsn_7TM"/>
</dbReference>
<organism evidence="15 16">
    <name type="scientific">Parthenolecanium corni</name>
    <dbReference type="NCBI Taxonomy" id="536013"/>
    <lineage>
        <taxon>Eukaryota</taxon>
        <taxon>Metazoa</taxon>
        <taxon>Ecdysozoa</taxon>
        <taxon>Arthropoda</taxon>
        <taxon>Hexapoda</taxon>
        <taxon>Insecta</taxon>
        <taxon>Pterygota</taxon>
        <taxon>Neoptera</taxon>
        <taxon>Paraneoptera</taxon>
        <taxon>Hemiptera</taxon>
        <taxon>Sternorrhyncha</taxon>
        <taxon>Coccoidea</taxon>
        <taxon>Coccidae</taxon>
        <taxon>Parthenolecanium</taxon>
    </lineage>
</organism>
<keyword evidence="10 12" id="KW-0807">Transducer</keyword>
<evidence type="ECO:0000256" key="11">
    <source>
        <dbReference type="ARBA" id="ARBA00032251"/>
    </source>
</evidence>
<comment type="similarity">
    <text evidence="3 12">Belongs to the G-protein coupled receptor 1 family.</text>
</comment>
<dbReference type="GO" id="GO:0004997">
    <property type="term" value="F:thyrotropin-releasing hormone receptor activity"/>
    <property type="evidence" value="ECO:0007669"/>
    <property type="project" value="InterPro"/>
</dbReference>
<evidence type="ECO:0000256" key="2">
    <source>
        <dbReference type="ARBA" id="ARBA00004141"/>
    </source>
</evidence>
<dbReference type="InterPro" id="IPR000276">
    <property type="entry name" value="GPCR_Rhodpsn"/>
</dbReference>
<feature type="transmembrane region" description="Helical" evidence="13">
    <location>
        <begin position="475"/>
        <end position="497"/>
    </location>
</feature>
<evidence type="ECO:0000256" key="5">
    <source>
        <dbReference type="ARBA" id="ARBA00022692"/>
    </source>
</evidence>
<proteinExistence type="inferred from homology"/>
<protein>
    <recommendedName>
        <fullName evidence="4">Thyrotropin-releasing hormone receptor</fullName>
    </recommendedName>
    <alternativeName>
        <fullName evidence="11">Thyroliberin receptor</fullName>
    </alternativeName>
</protein>
<evidence type="ECO:0000259" key="14">
    <source>
        <dbReference type="PROSITE" id="PS50262"/>
    </source>
</evidence>
<name>A0AAN9T759_9HEMI</name>
<keyword evidence="16" id="KW-1185">Reference proteome</keyword>
<feature type="transmembrane region" description="Helical" evidence="13">
    <location>
        <begin position="127"/>
        <end position="147"/>
    </location>
</feature>
<sequence length="594" mass="66688">MAQGQQQNAYIVASDFITVAKIIYASKIIPFVELTVAHASVLTILAITFERYYAICEPLRAGYVCTKARALLICIITWFVAAICTSPIVTISEYRQMEYFDGTTVPACFTNADTVGSVSYFLVINTMFYLGPFLLLIFMYSVIARHLMADPGTNCSERAYNVRARKQVVAMLITVVVSFFLCLLPFRLFTMWIILAPSQLVVDTKNGNYYNILFSCRVLLYLNSAVNPILYNLMSSKFRHGFKNLLPLCGHRSQLQMRMSTSRTATLTHSSTKITILGRTGSSLLRRGQIAMQENGRISHQTQSAVALNDNRVSKTPGTELQLMSHYQLAKDTILESTDQPESFVPILIITKYAFVLYADESTFVPVCWTSGDLFWTKAFFLCTIAVFFFLPLATLAILYVTIAKHLMANPGIAAPNSNTSALRYRRQVVLMLGTVVFTFFICLLPYRALTLWIILSPVDLQIINLFGQETFYQVLSFCRFMLYVNSAINPILYNLMSSKFRDGFRKLCGFKNGCGVHLGRRGTLTTTSANITGLTFSSQRTGHATPPSSALPLTPKRRSFVNLISIDNYEKRDGLIKKLSITTSIIKLQESYV</sequence>
<evidence type="ECO:0000256" key="1">
    <source>
        <dbReference type="ARBA" id="ARBA00004100"/>
    </source>
</evidence>
<dbReference type="Proteomes" id="UP001367676">
    <property type="component" value="Unassembled WGS sequence"/>
</dbReference>
<dbReference type="PRINTS" id="PR00237">
    <property type="entry name" value="GPCRRHODOPSN"/>
</dbReference>
<feature type="transmembrane region" description="Helical" evidence="13">
    <location>
        <begin position="379"/>
        <end position="401"/>
    </location>
</feature>
<reference evidence="15 16" key="1">
    <citation type="submission" date="2024-03" db="EMBL/GenBank/DDBJ databases">
        <title>Adaptation during the transition from Ophiocordyceps entomopathogen to insect associate is accompanied by gene loss and intensified selection.</title>
        <authorList>
            <person name="Ward C.M."/>
            <person name="Onetto C.A."/>
            <person name="Borneman A.R."/>
        </authorList>
    </citation>
    <scope>NUCLEOTIDE SEQUENCE [LARGE SCALE GENOMIC DNA]</scope>
    <source>
        <strain evidence="15">AWRI1</strain>
        <tissue evidence="15">Single Adult Female</tissue>
    </source>
</reference>
<dbReference type="PRINTS" id="PR01846">
    <property type="entry name" value="TRHRFAMILY"/>
</dbReference>
<evidence type="ECO:0000256" key="12">
    <source>
        <dbReference type="RuleBase" id="RU000688"/>
    </source>
</evidence>
<evidence type="ECO:0000256" key="4">
    <source>
        <dbReference type="ARBA" id="ARBA00018873"/>
    </source>
</evidence>